<dbReference type="AlphaFoldDB" id="A7B9W1"/>
<dbReference type="HOGENOM" id="CLU_3211362_0_0_11"/>
<proteinExistence type="predicted"/>
<comment type="caution">
    <text evidence="1">The sequence shown here is derived from an EMBL/GenBank/DDBJ whole genome shotgun (WGS) entry which is preliminary data.</text>
</comment>
<organism evidence="1 2">
    <name type="scientific">Schaalia dentiphila ATCC 17982</name>
    <dbReference type="NCBI Taxonomy" id="411466"/>
    <lineage>
        <taxon>Bacteria</taxon>
        <taxon>Bacillati</taxon>
        <taxon>Actinomycetota</taxon>
        <taxon>Actinomycetes</taxon>
        <taxon>Actinomycetales</taxon>
        <taxon>Actinomycetaceae</taxon>
        <taxon>Schaalia</taxon>
        <taxon>Schaalia dentiphila</taxon>
    </lineage>
</organism>
<accession>A7B9W1</accession>
<evidence type="ECO:0000313" key="2">
    <source>
        <dbReference type="Proteomes" id="UP000003553"/>
    </source>
</evidence>
<keyword evidence="2" id="KW-1185">Reference proteome</keyword>
<reference evidence="1" key="1">
    <citation type="submission" date="2007-04" db="EMBL/GenBank/DDBJ databases">
        <authorList>
            <person name="Fulton L."/>
            <person name="Clifton S."/>
            <person name="Fulton B."/>
            <person name="Xu J."/>
            <person name="Minx P."/>
            <person name="Pepin K.H."/>
            <person name="Johnson M."/>
            <person name="Thiruvilangam P."/>
            <person name="Bhonagiri V."/>
            <person name="Nash W.E."/>
            <person name="Mardis E.R."/>
            <person name="Wilson R.K."/>
        </authorList>
    </citation>
    <scope>NUCLEOTIDE SEQUENCE [LARGE SCALE GENOMIC DNA]</scope>
    <source>
        <strain evidence="1">ATCC 17982</strain>
    </source>
</reference>
<dbReference type="Proteomes" id="UP000003553">
    <property type="component" value="Unassembled WGS sequence"/>
</dbReference>
<evidence type="ECO:0000313" key="1">
    <source>
        <dbReference type="EMBL" id="EDN79985.1"/>
    </source>
</evidence>
<name>A7B9W1_9ACTO</name>
<dbReference type="EMBL" id="AAYI02000004">
    <property type="protein sequence ID" value="EDN79985.1"/>
    <property type="molecule type" value="Genomic_DNA"/>
</dbReference>
<gene>
    <name evidence="1" type="ORF">ACTODO_00417</name>
</gene>
<sequence length="44" mass="4669">MDIPVAGNGSYLRFRGTSTQADVAKDLTDVMSVAELGVRIGRSN</sequence>
<reference evidence="1" key="2">
    <citation type="submission" date="2015-05" db="EMBL/GenBank/DDBJ databases">
        <title>Draft genome sequence of Actinomyces odontolyticus (ATCC 17982).</title>
        <authorList>
            <person name="Sudarsanam P."/>
            <person name="Ley R."/>
            <person name="Guruge J."/>
            <person name="Turnbaugh P.J."/>
            <person name="Mahowald M."/>
            <person name="Liep D."/>
            <person name="Gordon J."/>
        </authorList>
    </citation>
    <scope>NUCLEOTIDE SEQUENCE</scope>
    <source>
        <strain evidence="1">ATCC 17982</strain>
    </source>
</reference>
<dbReference type="RefSeq" id="WP_003790765.1">
    <property type="nucleotide sequence ID" value="NZ_DS264586.1"/>
</dbReference>
<protein>
    <submittedName>
        <fullName evidence="1">Uncharacterized protein</fullName>
    </submittedName>
</protein>